<evidence type="ECO:0000259" key="1">
    <source>
        <dbReference type="Pfam" id="PF16363"/>
    </source>
</evidence>
<feature type="domain" description="NAD(P)-binding" evidence="1">
    <location>
        <begin position="4"/>
        <end position="331"/>
    </location>
</feature>
<organism evidence="2 3">
    <name type="scientific">Flavobacterium caseinilyticum</name>
    <dbReference type="NCBI Taxonomy" id="2541732"/>
    <lineage>
        <taxon>Bacteria</taxon>
        <taxon>Pseudomonadati</taxon>
        <taxon>Bacteroidota</taxon>
        <taxon>Flavobacteriia</taxon>
        <taxon>Flavobacteriales</taxon>
        <taxon>Flavobacteriaceae</taxon>
        <taxon>Flavobacterium</taxon>
    </lineage>
</organism>
<sequence>MKYLITGGCGFIGSNLAAEVLKRGEELVVFDNLFRFGSALNLEWLKKQGEFKYYPYDIRNLNDIETVIKEEQPDVIFHLAGQVAMTTSISNPRLDFEINAMGTFNLLDSVRKYAPKAMILYSSSNKVYGDFEDLTFEEKATRYACKEHPDGFDESTPLNFHSPYGCSKGAADQYLLDFNRIYGIKTVVFRHSSMYGGNQHATIDQGWVGWFIQKALEIKKGTSKEEFTISGNGKQVRDVLHASDVVNLYFKAVENIESAKGNSFNIGGGIENSLSLLELFKLLEDVLNIKMKYKQLPFRESDQLVFVANNRKATNLLDWTPSTTPQNGVKESIQWAESVFK</sequence>
<dbReference type="Gene3D" id="3.40.50.720">
    <property type="entry name" value="NAD(P)-binding Rossmann-like Domain"/>
    <property type="match status" value="1"/>
</dbReference>
<dbReference type="SUPFAM" id="SSF51735">
    <property type="entry name" value="NAD(P)-binding Rossmann-fold domains"/>
    <property type="match status" value="1"/>
</dbReference>
<dbReference type="InterPro" id="IPR036291">
    <property type="entry name" value="NAD(P)-bd_dom_sf"/>
</dbReference>
<dbReference type="Proteomes" id="UP000295278">
    <property type="component" value="Unassembled WGS sequence"/>
</dbReference>
<name>A0A4R5AW19_9FLAO</name>
<dbReference type="Pfam" id="PF16363">
    <property type="entry name" value="GDP_Man_Dehyd"/>
    <property type="match status" value="1"/>
</dbReference>
<comment type="caution">
    <text evidence="2">The sequence shown here is derived from an EMBL/GenBank/DDBJ whole genome shotgun (WGS) entry which is preliminary data.</text>
</comment>
<evidence type="ECO:0000313" key="3">
    <source>
        <dbReference type="Proteomes" id="UP000295278"/>
    </source>
</evidence>
<dbReference type="EMBL" id="SMFM01000002">
    <property type="protein sequence ID" value="TDD77003.1"/>
    <property type="molecule type" value="Genomic_DNA"/>
</dbReference>
<protein>
    <submittedName>
        <fullName evidence="2">NAD-dependent epimerase/dehydratase family protein</fullName>
    </submittedName>
</protein>
<dbReference type="RefSeq" id="WP_131908799.1">
    <property type="nucleotide sequence ID" value="NZ_SMFM01000002.1"/>
</dbReference>
<evidence type="ECO:0000313" key="2">
    <source>
        <dbReference type="EMBL" id="TDD77003.1"/>
    </source>
</evidence>
<dbReference type="AlphaFoldDB" id="A0A4R5AW19"/>
<keyword evidence="3" id="KW-1185">Reference proteome</keyword>
<accession>A0A4R5AW19</accession>
<dbReference type="PANTHER" id="PTHR43000">
    <property type="entry name" value="DTDP-D-GLUCOSE 4,6-DEHYDRATASE-RELATED"/>
    <property type="match status" value="1"/>
</dbReference>
<gene>
    <name evidence="2" type="ORF">E0F89_05230</name>
</gene>
<proteinExistence type="predicted"/>
<dbReference type="InterPro" id="IPR016040">
    <property type="entry name" value="NAD(P)-bd_dom"/>
</dbReference>
<reference evidence="2 3" key="1">
    <citation type="submission" date="2019-03" db="EMBL/GenBank/DDBJ databases">
        <title>Flavobacterium AT-3-2 sp. nov., isolated from arctic soil.</title>
        <authorList>
            <person name="Chaudhary D.K."/>
        </authorList>
    </citation>
    <scope>NUCLEOTIDE SEQUENCE [LARGE SCALE GENOMIC DNA]</scope>
    <source>
        <strain evidence="2 3">AT-3-2</strain>
    </source>
</reference>
<dbReference type="OrthoDB" id="9810015at2"/>